<dbReference type="PROSITE" id="PS50112">
    <property type="entry name" value="PAS"/>
    <property type="match status" value="1"/>
</dbReference>
<reference evidence="7 8" key="1">
    <citation type="submission" date="2020-08" db="EMBL/GenBank/DDBJ databases">
        <title>Genomic Encyclopedia of Type Strains, Phase IV (KMG-IV): sequencing the most valuable type-strain genomes for metagenomic binning, comparative biology and taxonomic classification.</title>
        <authorList>
            <person name="Goeker M."/>
        </authorList>
    </citation>
    <scope>NUCLEOTIDE SEQUENCE [LARGE SCALE GENOMIC DNA]</scope>
    <source>
        <strain evidence="7 8">DSM 103526</strain>
    </source>
</reference>
<dbReference type="CDD" id="cd00130">
    <property type="entry name" value="PAS"/>
    <property type="match status" value="1"/>
</dbReference>
<dbReference type="InterPro" id="IPR003593">
    <property type="entry name" value="AAA+_ATPase"/>
</dbReference>
<evidence type="ECO:0000256" key="1">
    <source>
        <dbReference type="ARBA" id="ARBA00022741"/>
    </source>
</evidence>
<dbReference type="InterPro" id="IPR002197">
    <property type="entry name" value="HTH_Fis"/>
</dbReference>
<dbReference type="SMART" id="SM00091">
    <property type="entry name" value="PAS"/>
    <property type="match status" value="1"/>
</dbReference>
<dbReference type="SUPFAM" id="SSF55785">
    <property type="entry name" value="PYP-like sensor domain (PAS domain)"/>
    <property type="match status" value="1"/>
</dbReference>
<keyword evidence="3" id="KW-0805">Transcription regulation</keyword>
<evidence type="ECO:0000256" key="4">
    <source>
        <dbReference type="ARBA" id="ARBA00023163"/>
    </source>
</evidence>
<dbReference type="SMART" id="SM00382">
    <property type="entry name" value="AAA"/>
    <property type="match status" value="1"/>
</dbReference>
<protein>
    <submittedName>
        <fullName evidence="7">Arginine utilization regulatory protein</fullName>
    </submittedName>
</protein>
<keyword evidence="4" id="KW-0804">Transcription</keyword>
<evidence type="ECO:0000313" key="8">
    <source>
        <dbReference type="Proteomes" id="UP000579281"/>
    </source>
</evidence>
<dbReference type="InterPro" id="IPR000014">
    <property type="entry name" value="PAS"/>
</dbReference>
<dbReference type="Proteomes" id="UP000579281">
    <property type="component" value="Unassembled WGS sequence"/>
</dbReference>
<dbReference type="SUPFAM" id="SSF52540">
    <property type="entry name" value="P-loop containing nucleoside triphosphate hydrolases"/>
    <property type="match status" value="1"/>
</dbReference>
<dbReference type="Pfam" id="PF02954">
    <property type="entry name" value="HTH_8"/>
    <property type="match status" value="1"/>
</dbReference>
<dbReference type="InterPro" id="IPR058031">
    <property type="entry name" value="AAA_lid_NorR"/>
</dbReference>
<evidence type="ECO:0000313" key="7">
    <source>
        <dbReference type="EMBL" id="MBB6217196.1"/>
    </source>
</evidence>
<feature type="domain" description="PAS" evidence="6">
    <location>
        <begin position="3"/>
        <end position="54"/>
    </location>
</feature>
<dbReference type="GO" id="GO:0005524">
    <property type="term" value="F:ATP binding"/>
    <property type="evidence" value="ECO:0007669"/>
    <property type="project" value="UniProtKB-KW"/>
</dbReference>
<keyword evidence="8" id="KW-1185">Reference proteome</keyword>
<sequence length="474" mass="53642">MDYKYLLESILQNLDEGILVVDTQANVTFYNEPATDIAGITENEAIGKNILDIFPDLTLETSTFYQVLRTREPVIDFVQTYMNFQGKKVSTLTSTIPLMRDDQIVGALEIYRDLTQVKELSEKIMSLQKELFKREANDKSFKGNGTVYSMKDIIGNSHSIRGLKEKIIKIADSSSPILIYGETGTGKELFVQALHNASKMRKNKPFIAQNCAALPKSLLESILFGTSSGSFTGAKDKPGLFELADGGTLFLDEVNSMDIELQGKLLRVLQDGVVRRIGGTKTTTVDVRIIASTNEEPLTIVEKKVLRKDLYYRLNVISLNIPPLRERKEDIPILVDYFIKQYNDKLFKNIQSAAPEVLQMFQRYDWPGNIRELKYSIESIMNFIDGEIIEQDDVPVNITCSYKISQDIKPEAYFEEGGIPLYEAMEQYEITLIGKAIQKANGNCAKAARILNIPRQTLHNKIKKYNISWQVIAE</sequence>
<dbReference type="InterPro" id="IPR002078">
    <property type="entry name" value="Sigma_54_int"/>
</dbReference>
<keyword evidence="2" id="KW-0067">ATP-binding</keyword>
<dbReference type="FunFam" id="3.40.50.300:FF:000006">
    <property type="entry name" value="DNA-binding transcriptional regulator NtrC"/>
    <property type="match status" value="1"/>
</dbReference>
<dbReference type="Pfam" id="PF08448">
    <property type="entry name" value="PAS_4"/>
    <property type="match status" value="1"/>
</dbReference>
<dbReference type="EMBL" id="JACHEN010000021">
    <property type="protein sequence ID" value="MBB6217196.1"/>
    <property type="molecule type" value="Genomic_DNA"/>
</dbReference>
<dbReference type="PROSITE" id="PS00676">
    <property type="entry name" value="SIGMA54_INTERACT_2"/>
    <property type="match status" value="1"/>
</dbReference>
<dbReference type="RefSeq" id="WP_184311703.1">
    <property type="nucleotide sequence ID" value="NZ_JACHEN010000021.1"/>
</dbReference>
<evidence type="ECO:0000259" key="6">
    <source>
        <dbReference type="PROSITE" id="PS50112"/>
    </source>
</evidence>
<dbReference type="InterPro" id="IPR025662">
    <property type="entry name" value="Sigma_54_int_dom_ATP-bd_1"/>
</dbReference>
<dbReference type="InterPro" id="IPR027417">
    <property type="entry name" value="P-loop_NTPase"/>
</dbReference>
<dbReference type="PANTHER" id="PTHR32071">
    <property type="entry name" value="TRANSCRIPTIONAL REGULATORY PROTEIN"/>
    <property type="match status" value="1"/>
</dbReference>
<dbReference type="PROSITE" id="PS50045">
    <property type="entry name" value="SIGMA54_INTERACT_4"/>
    <property type="match status" value="1"/>
</dbReference>
<keyword evidence="1" id="KW-0547">Nucleotide-binding</keyword>
<dbReference type="InterPro" id="IPR013656">
    <property type="entry name" value="PAS_4"/>
</dbReference>
<dbReference type="SUPFAM" id="SSF46689">
    <property type="entry name" value="Homeodomain-like"/>
    <property type="match status" value="1"/>
</dbReference>
<dbReference type="Gene3D" id="1.10.8.60">
    <property type="match status" value="1"/>
</dbReference>
<dbReference type="InterPro" id="IPR009057">
    <property type="entry name" value="Homeodomain-like_sf"/>
</dbReference>
<dbReference type="GO" id="GO:0006355">
    <property type="term" value="P:regulation of DNA-templated transcription"/>
    <property type="evidence" value="ECO:0007669"/>
    <property type="project" value="InterPro"/>
</dbReference>
<dbReference type="Gene3D" id="1.10.10.60">
    <property type="entry name" value="Homeodomain-like"/>
    <property type="match status" value="1"/>
</dbReference>
<dbReference type="NCBIfam" id="TIGR00229">
    <property type="entry name" value="sensory_box"/>
    <property type="match status" value="1"/>
</dbReference>
<dbReference type="PANTHER" id="PTHR32071:SF74">
    <property type="entry name" value="TRANSCRIPTIONAL ACTIVATOR ROCR"/>
    <property type="match status" value="1"/>
</dbReference>
<organism evidence="7 8">
    <name type="scientific">Anaerosolibacter carboniphilus</name>
    <dbReference type="NCBI Taxonomy" id="1417629"/>
    <lineage>
        <taxon>Bacteria</taxon>
        <taxon>Bacillati</taxon>
        <taxon>Bacillota</taxon>
        <taxon>Clostridia</taxon>
        <taxon>Peptostreptococcales</taxon>
        <taxon>Thermotaleaceae</taxon>
        <taxon>Anaerosolibacter</taxon>
    </lineage>
</organism>
<gene>
    <name evidence="7" type="ORF">HNQ80_003315</name>
</gene>
<dbReference type="CDD" id="cd00009">
    <property type="entry name" value="AAA"/>
    <property type="match status" value="1"/>
</dbReference>
<proteinExistence type="predicted"/>
<evidence type="ECO:0000256" key="2">
    <source>
        <dbReference type="ARBA" id="ARBA00022840"/>
    </source>
</evidence>
<dbReference type="Pfam" id="PF00158">
    <property type="entry name" value="Sigma54_activat"/>
    <property type="match status" value="1"/>
</dbReference>
<dbReference type="InterPro" id="IPR035965">
    <property type="entry name" value="PAS-like_dom_sf"/>
</dbReference>
<dbReference type="Pfam" id="PF25601">
    <property type="entry name" value="AAA_lid_14"/>
    <property type="match status" value="1"/>
</dbReference>
<feature type="domain" description="Sigma-54 factor interaction" evidence="5">
    <location>
        <begin position="153"/>
        <end position="382"/>
    </location>
</feature>
<dbReference type="InterPro" id="IPR025943">
    <property type="entry name" value="Sigma_54_int_dom_ATP-bd_2"/>
</dbReference>
<dbReference type="Gene3D" id="3.30.450.20">
    <property type="entry name" value="PAS domain"/>
    <property type="match status" value="1"/>
</dbReference>
<evidence type="ECO:0000259" key="5">
    <source>
        <dbReference type="PROSITE" id="PS50045"/>
    </source>
</evidence>
<dbReference type="PRINTS" id="PR01590">
    <property type="entry name" value="HTHFIS"/>
</dbReference>
<name>A0A841KUA7_9FIRM</name>
<evidence type="ECO:0000256" key="3">
    <source>
        <dbReference type="ARBA" id="ARBA00023015"/>
    </source>
</evidence>
<dbReference type="Gene3D" id="3.40.50.300">
    <property type="entry name" value="P-loop containing nucleotide triphosphate hydrolases"/>
    <property type="match status" value="1"/>
</dbReference>
<dbReference type="AlphaFoldDB" id="A0A841KUA7"/>
<comment type="caution">
    <text evidence="7">The sequence shown here is derived from an EMBL/GenBank/DDBJ whole genome shotgun (WGS) entry which is preliminary data.</text>
</comment>
<accession>A0A841KUA7</accession>
<dbReference type="PROSITE" id="PS00675">
    <property type="entry name" value="SIGMA54_INTERACT_1"/>
    <property type="match status" value="1"/>
</dbReference>
<dbReference type="GO" id="GO:0043565">
    <property type="term" value="F:sequence-specific DNA binding"/>
    <property type="evidence" value="ECO:0007669"/>
    <property type="project" value="InterPro"/>
</dbReference>